<proteinExistence type="predicted"/>
<organism evidence="2 3">
    <name type="scientific">Leptospira soteropolitanensis</name>
    <dbReference type="NCBI Taxonomy" id="2950025"/>
    <lineage>
        <taxon>Bacteria</taxon>
        <taxon>Pseudomonadati</taxon>
        <taxon>Spirochaetota</taxon>
        <taxon>Spirochaetia</taxon>
        <taxon>Leptospirales</taxon>
        <taxon>Leptospiraceae</taxon>
        <taxon>Leptospira</taxon>
    </lineage>
</organism>
<evidence type="ECO:0000313" key="3">
    <source>
        <dbReference type="Proteomes" id="UP001208540"/>
    </source>
</evidence>
<dbReference type="EMBL" id="JAMQPL010000002">
    <property type="protein sequence ID" value="MCW7529791.1"/>
    <property type="molecule type" value="Genomic_DNA"/>
</dbReference>
<reference evidence="2 4" key="1">
    <citation type="submission" date="2022-06" db="EMBL/GenBank/DDBJ databases">
        <title>Leptospira isolates from biofilms formed at urban environments.</title>
        <authorList>
            <person name="Ribeiro P.S."/>
            <person name="Sousa T."/>
            <person name="Carvalho N."/>
            <person name="Aburjaile F."/>
            <person name="Neves F."/>
            <person name="Oliveira D."/>
            <person name="Blanco L."/>
            <person name="Lima J."/>
            <person name="Costa F."/>
            <person name="Brenig B."/>
            <person name="Soares S."/>
            <person name="Ramos R."/>
            <person name="Goes-Neto A."/>
            <person name="Matiuzzi M."/>
            <person name="Azevedo V."/>
            <person name="Ristow P."/>
        </authorList>
    </citation>
    <scope>NUCLEOTIDE SEQUENCE</scope>
    <source>
        <strain evidence="1 4">VSF19</strain>
        <strain evidence="2">VSF20</strain>
    </source>
</reference>
<comment type="caution">
    <text evidence="2">The sequence shown here is derived from an EMBL/GenBank/DDBJ whole genome shotgun (WGS) entry which is preliminary data.</text>
</comment>
<protein>
    <submittedName>
        <fullName evidence="2">Uncharacterized protein</fullName>
    </submittedName>
</protein>
<evidence type="ECO:0000313" key="1">
    <source>
        <dbReference type="EMBL" id="MCW7526097.1"/>
    </source>
</evidence>
<dbReference type="Proteomes" id="UP001208540">
    <property type="component" value="Unassembled WGS sequence"/>
</dbReference>
<evidence type="ECO:0000313" key="2">
    <source>
        <dbReference type="EMBL" id="MCW7529791.1"/>
    </source>
</evidence>
<sequence length="80" mass="9123">MSLENEVLKNQEVQNQMKAGNSIEQIMLGDYPKALTEAIMNTMNSNKDISAKLLNDERFLNKFAKIMLNIFIQNLNNGMT</sequence>
<dbReference type="RefSeq" id="WP_265351616.1">
    <property type="nucleotide sequence ID" value="NZ_JAMQPL010000002.1"/>
</dbReference>
<gene>
    <name evidence="1" type="ORF">ND861_07065</name>
    <name evidence="2" type="ORF">ND862_06170</name>
</gene>
<keyword evidence="4" id="KW-1185">Reference proteome</keyword>
<name>A0AAW5VDV5_9LEPT</name>
<accession>A0AAW5VDV5</accession>
<evidence type="ECO:0000313" key="4">
    <source>
        <dbReference type="Proteomes" id="UP001208912"/>
    </source>
</evidence>
<dbReference type="EMBL" id="JAMQPM010000002">
    <property type="protein sequence ID" value="MCW7526097.1"/>
    <property type="molecule type" value="Genomic_DNA"/>
</dbReference>
<dbReference type="Proteomes" id="UP001208912">
    <property type="component" value="Unassembled WGS sequence"/>
</dbReference>
<dbReference type="AlphaFoldDB" id="A0AAW5VDV5"/>